<evidence type="ECO:0000313" key="1">
    <source>
        <dbReference type="EMBL" id="KRG45810.1"/>
    </source>
</evidence>
<reference evidence="1 2" key="1">
    <citation type="submission" date="2015-10" db="EMBL/GenBank/DDBJ databases">
        <title>Genome sequencing and analysis of members of genus Stenotrophomonas.</title>
        <authorList>
            <person name="Patil P.P."/>
            <person name="Midha S."/>
            <person name="Patil P.B."/>
        </authorList>
    </citation>
    <scope>NUCLEOTIDE SEQUENCE [LARGE SCALE GENOMIC DNA]</scope>
    <source>
        <strain evidence="1 2">JCM 16536</strain>
    </source>
</reference>
<protein>
    <submittedName>
        <fullName evidence="1">Uncharacterized protein</fullName>
    </submittedName>
</protein>
<keyword evidence="2" id="KW-1185">Reference proteome</keyword>
<evidence type="ECO:0000313" key="2">
    <source>
        <dbReference type="Proteomes" id="UP000051802"/>
    </source>
</evidence>
<proteinExistence type="predicted"/>
<accession>A0A0R0ATS9</accession>
<sequence>MFDLDLRRTSFAMWSCGKEATLLRTLKKLAFYNDKGIAYARHTPVQVEAERTIRLTRIKEPVAEIGADELPATFLRAVASGDVARDFTGKYIDLIAAHLDGRDAR</sequence>
<dbReference type="RefSeq" id="WP_057645822.1">
    <property type="nucleotide sequence ID" value="NZ_LLXU01000060.1"/>
</dbReference>
<comment type="caution">
    <text evidence="1">The sequence shown here is derived from an EMBL/GenBank/DDBJ whole genome shotgun (WGS) entry which is preliminary data.</text>
</comment>
<dbReference type="STRING" id="676599.ARC20_07090"/>
<dbReference type="AlphaFoldDB" id="A0A0R0ATS9"/>
<dbReference type="Proteomes" id="UP000051802">
    <property type="component" value="Unassembled WGS sequence"/>
</dbReference>
<organism evidence="1 2">
    <name type="scientific">Stenotrophomonas panacihumi</name>
    <dbReference type="NCBI Taxonomy" id="676599"/>
    <lineage>
        <taxon>Bacteria</taxon>
        <taxon>Pseudomonadati</taxon>
        <taxon>Pseudomonadota</taxon>
        <taxon>Gammaproteobacteria</taxon>
        <taxon>Lysobacterales</taxon>
        <taxon>Lysobacteraceae</taxon>
        <taxon>Stenotrophomonas</taxon>
    </lineage>
</organism>
<dbReference type="EMBL" id="LLXU01000060">
    <property type="protein sequence ID" value="KRG45810.1"/>
    <property type="molecule type" value="Genomic_DNA"/>
</dbReference>
<name>A0A0R0ATS9_9GAMM</name>
<gene>
    <name evidence="1" type="ORF">ARC20_07090</name>
</gene>